<name>A0A8A2VEZ9_9EURY</name>
<dbReference type="InterPro" id="IPR055757">
    <property type="entry name" value="DUF7333"/>
</dbReference>
<dbReference type="AlphaFoldDB" id="A0A8A2VEZ9"/>
<accession>A0A8A2VEZ9</accession>
<feature type="transmembrane region" description="Helical" evidence="1">
    <location>
        <begin position="33"/>
        <end position="56"/>
    </location>
</feature>
<protein>
    <submittedName>
        <fullName evidence="2">Uncharacterized protein</fullName>
    </submittedName>
</protein>
<reference evidence="2 3" key="1">
    <citation type="submission" date="2021-03" db="EMBL/GenBank/DDBJ databases">
        <title>Haloterrigena longa sp. nov. and Haloterrigena limicola sp. nov., extremely halophilic archaea isolated from a salt lake.</title>
        <authorList>
            <person name="Henglin C."/>
        </authorList>
    </citation>
    <scope>NUCLEOTIDE SEQUENCE [LARGE SCALE GENOMIC DNA]</scope>
    <source>
        <strain evidence="2 3">KZCA68</strain>
    </source>
</reference>
<dbReference type="Pfam" id="PF24020">
    <property type="entry name" value="DUF7333"/>
    <property type="match status" value="1"/>
</dbReference>
<dbReference type="EMBL" id="CP071462">
    <property type="protein sequence ID" value="QSW98932.1"/>
    <property type="molecule type" value="Genomic_DNA"/>
</dbReference>
<dbReference type="Proteomes" id="UP000663203">
    <property type="component" value="Chromosome"/>
</dbReference>
<proteinExistence type="predicted"/>
<keyword evidence="1" id="KW-0472">Membrane</keyword>
<evidence type="ECO:0000313" key="3">
    <source>
        <dbReference type="Proteomes" id="UP000663203"/>
    </source>
</evidence>
<keyword evidence="3" id="KW-1185">Reference proteome</keyword>
<feature type="transmembrane region" description="Helical" evidence="1">
    <location>
        <begin position="6"/>
        <end position="26"/>
    </location>
</feature>
<keyword evidence="1" id="KW-0812">Transmembrane</keyword>
<evidence type="ECO:0000256" key="1">
    <source>
        <dbReference type="SAM" id="Phobius"/>
    </source>
</evidence>
<gene>
    <name evidence="2" type="ORF">J0X25_16335</name>
</gene>
<dbReference type="KEGG" id="hakz:J0X25_16335"/>
<evidence type="ECO:0000313" key="2">
    <source>
        <dbReference type="EMBL" id="QSW98932.1"/>
    </source>
</evidence>
<organism evidence="2 3">
    <name type="scientific">Haloterrigena alkaliphila</name>
    <dbReference type="NCBI Taxonomy" id="2816475"/>
    <lineage>
        <taxon>Archaea</taxon>
        <taxon>Methanobacteriati</taxon>
        <taxon>Methanobacteriota</taxon>
        <taxon>Stenosarchaea group</taxon>
        <taxon>Halobacteria</taxon>
        <taxon>Halobacteriales</taxon>
        <taxon>Natrialbaceae</taxon>
        <taxon>Haloterrigena</taxon>
    </lineage>
</organism>
<dbReference type="RefSeq" id="WP_207288540.1">
    <property type="nucleotide sequence ID" value="NZ_CP071462.1"/>
</dbReference>
<keyword evidence="1" id="KW-1133">Transmembrane helix</keyword>
<dbReference type="GeneID" id="63188906"/>
<sequence>MEFNELTTAVAFVAVIVVGVGGLIAAPMMTTETVLMMVAPSMIVFGAIMLGIGVLYGQYRATR</sequence>